<accession>A0A8H5LJG5</accession>
<keyword evidence="1" id="KW-0472">Membrane</keyword>
<feature type="transmembrane region" description="Helical" evidence="1">
    <location>
        <begin position="12"/>
        <end position="31"/>
    </location>
</feature>
<keyword evidence="3" id="KW-1185">Reference proteome</keyword>
<organism evidence="2 3">
    <name type="scientific">Leucocoprinus leucothites</name>
    <dbReference type="NCBI Taxonomy" id="201217"/>
    <lineage>
        <taxon>Eukaryota</taxon>
        <taxon>Fungi</taxon>
        <taxon>Dikarya</taxon>
        <taxon>Basidiomycota</taxon>
        <taxon>Agaricomycotina</taxon>
        <taxon>Agaricomycetes</taxon>
        <taxon>Agaricomycetidae</taxon>
        <taxon>Agaricales</taxon>
        <taxon>Agaricineae</taxon>
        <taxon>Agaricaceae</taxon>
        <taxon>Leucocoprinus</taxon>
    </lineage>
</organism>
<sequence length="164" mass="17574">MGTSGKSLFNSLSLLLNKITTTVLCITGAALDYRNMTGMSQSPNLPAALLAAGVTMNIILNLFATGFIVTRLICHQRMLRRTFAMPPGNHSRKAVWMLLESAAINIPITVVVVVNIATLSVYGDFLMPVVVPGQSFASVLVMYQIALGKAVGEGSRLSQDYAKI</sequence>
<dbReference type="Proteomes" id="UP000559027">
    <property type="component" value="Unassembled WGS sequence"/>
</dbReference>
<evidence type="ECO:0000313" key="2">
    <source>
        <dbReference type="EMBL" id="KAF5359780.1"/>
    </source>
</evidence>
<gene>
    <name evidence="2" type="ORF">D9756_003588</name>
</gene>
<evidence type="ECO:0000256" key="1">
    <source>
        <dbReference type="SAM" id="Phobius"/>
    </source>
</evidence>
<feature type="transmembrane region" description="Helical" evidence="1">
    <location>
        <begin position="51"/>
        <end position="74"/>
    </location>
</feature>
<dbReference type="OrthoDB" id="10612624at2759"/>
<feature type="transmembrane region" description="Helical" evidence="1">
    <location>
        <begin position="125"/>
        <end position="146"/>
    </location>
</feature>
<dbReference type="AlphaFoldDB" id="A0A8H5LJG5"/>
<protein>
    <submittedName>
        <fullName evidence="2">Uncharacterized protein</fullName>
    </submittedName>
</protein>
<keyword evidence="1" id="KW-1133">Transmembrane helix</keyword>
<comment type="caution">
    <text evidence="2">The sequence shown here is derived from an EMBL/GenBank/DDBJ whole genome shotgun (WGS) entry which is preliminary data.</text>
</comment>
<evidence type="ECO:0000313" key="3">
    <source>
        <dbReference type="Proteomes" id="UP000559027"/>
    </source>
</evidence>
<reference evidence="2 3" key="1">
    <citation type="journal article" date="2020" name="ISME J.">
        <title>Uncovering the hidden diversity of litter-decomposition mechanisms in mushroom-forming fungi.</title>
        <authorList>
            <person name="Floudas D."/>
            <person name="Bentzer J."/>
            <person name="Ahren D."/>
            <person name="Johansson T."/>
            <person name="Persson P."/>
            <person name="Tunlid A."/>
        </authorList>
    </citation>
    <scope>NUCLEOTIDE SEQUENCE [LARGE SCALE GENOMIC DNA]</scope>
    <source>
        <strain evidence="2 3">CBS 146.42</strain>
    </source>
</reference>
<name>A0A8H5LJG5_9AGAR</name>
<proteinExistence type="predicted"/>
<dbReference type="EMBL" id="JAACJO010000004">
    <property type="protein sequence ID" value="KAF5359780.1"/>
    <property type="molecule type" value="Genomic_DNA"/>
</dbReference>
<keyword evidence="1" id="KW-0812">Transmembrane</keyword>
<feature type="transmembrane region" description="Helical" evidence="1">
    <location>
        <begin position="95"/>
        <end position="119"/>
    </location>
</feature>